<accession>A0A2N8UF80</accession>
<reference evidence="2 3" key="1">
    <citation type="submission" date="2017-02" db="EMBL/GenBank/DDBJ databases">
        <authorList>
            <person name="Peterson S.W."/>
        </authorList>
    </citation>
    <scope>NUCLEOTIDE SEQUENCE [LARGE SCALE GENOMIC DNA]</scope>
    <source>
        <strain evidence="2 3">SRS1_H2-8</strain>
    </source>
</reference>
<proteinExistence type="predicted"/>
<sequence length="159" mass="17130">MTTTSTTSTSNVLGGEPGRSSLLEIQDHARLIDHHAAHTSNRSSAATYNSSSAPRAPAAGIWTSPAPSHGVPGGETSSQWTNPANWPEQRGTPAYRPIDTGLDHSRRPWANTVPEVIFTVTMIGLGVQTIGLANTLFRNTVGKIESVNRFFRYQAPHEL</sequence>
<evidence type="ECO:0000256" key="1">
    <source>
        <dbReference type="SAM" id="MobiDB-lite"/>
    </source>
</evidence>
<dbReference type="EMBL" id="LT795062">
    <property type="protein sequence ID" value="SJX63645.1"/>
    <property type="molecule type" value="Genomic_DNA"/>
</dbReference>
<name>A0A2N8UF80_9BASI</name>
<organism evidence="2 3">
    <name type="scientific">Sporisorium reilianum f. sp. reilianum</name>
    <dbReference type="NCBI Taxonomy" id="72559"/>
    <lineage>
        <taxon>Eukaryota</taxon>
        <taxon>Fungi</taxon>
        <taxon>Dikarya</taxon>
        <taxon>Basidiomycota</taxon>
        <taxon>Ustilaginomycotina</taxon>
        <taxon>Ustilaginomycetes</taxon>
        <taxon>Ustilaginales</taxon>
        <taxon>Ustilaginaceae</taxon>
        <taxon>Sporisorium</taxon>
    </lineage>
</organism>
<feature type="region of interest" description="Disordered" evidence="1">
    <location>
        <begin position="39"/>
        <end position="100"/>
    </location>
</feature>
<evidence type="ECO:0000313" key="2">
    <source>
        <dbReference type="EMBL" id="SJX63645.1"/>
    </source>
</evidence>
<gene>
    <name evidence="2" type="ORF">SRS1_14395</name>
</gene>
<protein>
    <submittedName>
        <fullName evidence="2">Uncharacterized protein</fullName>
    </submittedName>
</protein>
<feature type="compositionally biased region" description="Polar residues" evidence="1">
    <location>
        <begin position="39"/>
        <end position="53"/>
    </location>
</feature>
<dbReference type="Proteomes" id="UP000239563">
    <property type="component" value="Chromosome IX"/>
</dbReference>
<evidence type="ECO:0000313" key="3">
    <source>
        <dbReference type="Proteomes" id="UP000239563"/>
    </source>
</evidence>
<feature type="compositionally biased region" description="Polar residues" evidence="1">
    <location>
        <begin position="75"/>
        <end position="84"/>
    </location>
</feature>
<dbReference type="AlphaFoldDB" id="A0A2N8UF80"/>